<sequence length="619" mass="68958">MPKLSLVEEARWMSSHRSNAFEPGKQLRHLKIEFVSAGCLEGTIKEKEQEQEQEELPSPAKSPTNAHTMARMTIRSPSPTPSNSSSSEDEMVFRGRNTMPFTRATTTASAAASVSAGTASTTITTTITSLSLPIRGPPHAALSSKIFHDAVATPGSDPDSDTDSVVQDHFNRRLGGKSVWETNTPEWVHRSKPGIGWLPVSERPPMETFLQDQVKLKDAAMDDYMQNVQQFDTEQDMEATIPHSFVRRELDLETGDHNDWKEQEDSCNAENSQVLHGLSTSSDVIDDDEDTDDETMAIDDERLARILQNQEELGLSSDEALLYDDGDFLDHLMDAAVSSSGFDRPRNTRQNRARGSGRHSQPTFPSASVMADVLDMDPYNGFDIMDTERPSLRPRKKGRRSQIPPELEDSDLNEQLQATWQADRTTKRIRKAEREEMRKQGLLGRNGKAPDLSVKYQNGVTMPEIVEEIRDFLISDMQTLSLPPMEATRRATVHEFANKLGLKSRSRGGGHNRFTVLSKTLQTRQYDDDSFDALLEQKKFNNRLQRGPFRQGPKMRPTVSYKDGDTVGASAPELGPENKGHALMAKMGWSKGMALGALDNKGILQPIPHVVKTSKAGLQ</sequence>
<dbReference type="InterPro" id="IPR001374">
    <property type="entry name" value="R3H_dom"/>
</dbReference>
<keyword evidence="8" id="KW-0539">Nucleus</keyword>
<dbReference type="PROSITE" id="PS51061">
    <property type="entry name" value="R3H"/>
    <property type="match status" value="1"/>
</dbReference>
<dbReference type="Gene3D" id="3.30.1370.50">
    <property type="entry name" value="R3H-like domain"/>
    <property type="match status" value="1"/>
</dbReference>
<evidence type="ECO:0000256" key="3">
    <source>
        <dbReference type="ARBA" id="ARBA00010306"/>
    </source>
</evidence>
<feature type="compositionally biased region" description="Basic residues" evidence="9">
    <location>
        <begin position="347"/>
        <end position="357"/>
    </location>
</feature>
<dbReference type="EMBL" id="MU002190">
    <property type="protein sequence ID" value="KAF2788744.1"/>
    <property type="molecule type" value="Genomic_DNA"/>
</dbReference>
<feature type="region of interest" description="Disordered" evidence="9">
    <location>
        <begin position="339"/>
        <end position="366"/>
    </location>
</feature>
<evidence type="ECO:0000256" key="2">
    <source>
        <dbReference type="ARBA" id="ARBA00004496"/>
    </source>
</evidence>
<evidence type="ECO:0000256" key="1">
    <source>
        <dbReference type="ARBA" id="ARBA00004123"/>
    </source>
</evidence>
<dbReference type="GO" id="GO:0005634">
    <property type="term" value="C:nucleus"/>
    <property type="evidence" value="ECO:0007669"/>
    <property type="project" value="UniProtKB-SubCell"/>
</dbReference>
<dbReference type="CDD" id="cd02646">
    <property type="entry name" value="R3H_G-patch"/>
    <property type="match status" value="1"/>
</dbReference>
<keyword evidence="13" id="KW-1185">Reference proteome</keyword>
<dbReference type="InterPro" id="IPR036867">
    <property type="entry name" value="R3H_dom_sf"/>
</dbReference>
<evidence type="ECO:0000259" key="10">
    <source>
        <dbReference type="PROSITE" id="PS50174"/>
    </source>
</evidence>
<accession>A0A6A6WXW2</accession>
<keyword evidence="7" id="KW-0508">mRNA splicing</keyword>
<dbReference type="PANTHER" id="PTHR14195">
    <property type="entry name" value="G PATCH DOMAIN CONTAINING PROTEIN 2"/>
    <property type="match status" value="1"/>
</dbReference>
<dbReference type="SUPFAM" id="SSF82708">
    <property type="entry name" value="R3H domain"/>
    <property type="match status" value="1"/>
</dbReference>
<name>A0A6A6WXW2_9PLEO</name>
<dbReference type="InterPro" id="IPR034082">
    <property type="entry name" value="R3H_G-patch"/>
</dbReference>
<organism evidence="12 13">
    <name type="scientific">Melanomma pulvis-pyrius CBS 109.77</name>
    <dbReference type="NCBI Taxonomy" id="1314802"/>
    <lineage>
        <taxon>Eukaryota</taxon>
        <taxon>Fungi</taxon>
        <taxon>Dikarya</taxon>
        <taxon>Ascomycota</taxon>
        <taxon>Pezizomycotina</taxon>
        <taxon>Dothideomycetes</taxon>
        <taxon>Pleosporomycetidae</taxon>
        <taxon>Pleosporales</taxon>
        <taxon>Melanommataceae</taxon>
        <taxon>Melanomma</taxon>
    </lineage>
</organism>
<evidence type="ECO:0000256" key="6">
    <source>
        <dbReference type="ARBA" id="ARBA00022664"/>
    </source>
</evidence>
<evidence type="ECO:0000256" key="4">
    <source>
        <dbReference type="ARBA" id="ARBA00018964"/>
    </source>
</evidence>
<feature type="region of interest" description="Disordered" evidence="9">
    <location>
        <begin position="381"/>
        <end position="413"/>
    </location>
</feature>
<evidence type="ECO:0000256" key="5">
    <source>
        <dbReference type="ARBA" id="ARBA00022490"/>
    </source>
</evidence>
<reference evidence="12" key="1">
    <citation type="journal article" date="2020" name="Stud. Mycol.">
        <title>101 Dothideomycetes genomes: a test case for predicting lifestyles and emergence of pathogens.</title>
        <authorList>
            <person name="Haridas S."/>
            <person name="Albert R."/>
            <person name="Binder M."/>
            <person name="Bloem J."/>
            <person name="Labutti K."/>
            <person name="Salamov A."/>
            <person name="Andreopoulos B."/>
            <person name="Baker S."/>
            <person name="Barry K."/>
            <person name="Bills G."/>
            <person name="Bluhm B."/>
            <person name="Cannon C."/>
            <person name="Castanera R."/>
            <person name="Culley D."/>
            <person name="Daum C."/>
            <person name="Ezra D."/>
            <person name="Gonzalez J."/>
            <person name="Henrissat B."/>
            <person name="Kuo A."/>
            <person name="Liang C."/>
            <person name="Lipzen A."/>
            <person name="Lutzoni F."/>
            <person name="Magnuson J."/>
            <person name="Mondo S."/>
            <person name="Nolan M."/>
            <person name="Ohm R."/>
            <person name="Pangilinan J."/>
            <person name="Park H.-J."/>
            <person name="Ramirez L."/>
            <person name="Alfaro M."/>
            <person name="Sun H."/>
            <person name="Tritt A."/>
            <person name="Yoshinaga Y."/>
            <person name="Zwiers L.-H."/>
            <person name="Turgeon B."/>
            <person name="Goodwin S."/>
            <person name="Spatafora J."/>
            <person name="Crous P."/>
            <person name="Grigoriev I."/>
        </authorList>
    </citation>
    <scope>NUCLEOTIDE SEQUENCE</scope>
    <source>
        <strain evidence="12">CBS 109.77</strain>
    </source>
</reference>
<dbReference type="Proteomes" id="UP000799757">
    <property type="component" value="Unassembled WGS sequence"/>
</dbReference>
<evidence type="ECO:0000256" key="8">
    <source>
        <dbReference type="ARBA" id="ARBA00023242"/>
    </source>
</evidence>
<evidence type="ECO:0000256" key="7">
    <source>
        <dbReference type="ARBA" id="ARBA00023187"/>
    </source>
</evidence>
<evidence type="ECO:0000256" key="9">
    <source>
        <dbReference type="SAM" id="MobiDB-lite"/>
    </source>
</evidence>
<evidence type="ECO:0000313" key="12">
    <source>
        <dbReference type="EMBL" id="KAF2788744.1"/>
    </source>
</evidence>
<keyword evidence="6" id="KW-0507">mRNA processing</keyword>
<keyword evidence="5" id="KW-0963">Cytoplasm</keyword>
<proteinExistence type="inferred from homology"/>
<dbReference type="GO" id="GO:0003676">
    <property type="term" value="F:nucleic acid binding"/>
    <property type="evidence" value="ECO:0007669"/>
    <property type="project" value="UniProtKB-UniRule"/>
</dbReference>
<protein>
    <recommendedName>
        <fullName evidence="4">Protein SQS1</fullName>
    </recommendedName>
</protein>
<comment type="subcellular location">
    <subcellularLocation>
        <location evidence="2">Cytoplasm</location>
    </subcellularLocation>
    <subcellularLocation>
        <location evidence="1">Nucleus</location>
    </subcellularLocation>
</comment>
<evidence type="ECO:0000313" key="13">
    <source>
        <dbReference type="Proteomes" id="UP000799757"/>
    </source>
</evidence>
<dbReference type="SMART" id="SM00393">
    <property type="entry name" value="R3H"/>
    <property type="match status" value="1"/>
</dbReference>
<dbReference type="PROSITE" id="PS50174">
    <property type="entry name" value="G_PATCH"/>
    <property type="match status" value="1"/>
</dbReference>
<dbReference type="GO" id="GO:0008380">
    <property type="term" value="P:RNA splicing"/>
    <property type="evidence" value="ECO:0007669"/>
    <property type="project" value="UniProtKB-KW"/>
</dbReference>
<dbReference type="GO" id="GO:0005737">
    <property type="term" value="C:cytoplasm"/>
    <property type="evidence" value="ECO:0007669"/>
    <property type="project" value="UniProtKB-SubCell"/>
</dbReference>
<dbReference type="InterPro" id="IPR000467">
    <property type="entry name" value="G_patch_dom"/>
</dbReference>
<dbReference type="AlphaFoldDB" id="A0A6A6WXW2"/>
<feature type="domain" description="R3H" evidence="11">
    <location>
        <begin position="459"/>
        <end position="521"/>
    </location>
</feature>
<dbReference type="GO" id="GO:0006397">
    <property type="term" value="P:mRNA processing"/>
    <property type="evidence" value="ECO:0007669"/>
    <property type="project" value="UniProtKB-KW"/>
</dbReference>
<dbReference type="OrthoDB" id="21470at2759"/>
<gene>
    <name evidence="12" type="ORF">K505DRAFT_254785</name>
</gene>
<dbReference type="SMART" id="SM00443">
    <property type="entry name" value="G_patch"/>
    <property type="match status" value="1"/>
</dbReference>
<evidence type="ECO:0000259" key="11">
    <source>
        <dbReference type="PROSITE" id="PS51061"/>
    </source>
</evidence>
<dbReference type="InterPro" id="IPR051189">
    <property type="entry name" value="Splicing_assoc_domain"/>
</dbReference>
<comment type="similarity">
    <text evidence="3">Belongs to the SQS1 family.</text>
</comment>
<feature type="region of interest" description="Disordered" evidence="9">
    <location>
        <begin position="46"/>
        <end position="65"/>
    </location>
</feature>
<dbReference type="Pfam" id="PF01585">
    <property type="entry name" value="G-patch"/>
    <property type="match status" value="1"/>
</dbReference>
<feature type="domain" description="G-patch" evidence="10">
    <location>
        <begin position="576"/>
        <end position="619"/>
    </location>
</feature>
<dbReference type="Pfam" id="PF01424">
    <property type="entry name" value="R3H"/>
    <property type="match status" value="1"/>
</dbReference>